<keyword evidence="7" id="KW-0406">Ion transport</keyword>
<evidence type="ECO:0000256" key="10">
    <source>
        <dbReference type="SAM" id="Phobius"/>
    </source>
</evidence>
<feature type="transmembrane region" description="Helical" evidence="10">
    <location>
        <begin position="286"/>
        <end position="310"/>
    </location>
</feature>
<feature type="transmembrane region" description="Helical" evidence="10">
    <location>
        <begin position="331"/>
        <end position="354"/>
    </location>
</feature>
<evidence type="ECO:0000256" key="1">
    <source>
        <dbReference type="ARBA" id="ARBA00004429"/>
    </source>
</evidence>
<dbReference type="CDD" id="cd13131">
    <property type="entry name" value="MATE_NorM_like"/>
    <property type="match status" value="1"/>
</dbReference>
<dbReference type="PIRSF" id="PIRSF006603">
    <property type="entry name" value="DinF"/>
    <property type="match status" value="1"/>
</dbReference>
<dbReference type="NCBIfam" id="TIGR00797">
    <property type="entry name" value="matE"/>
    <property type="match status" value="1"/>
</dbReference>
<name>A0ABW0P444_9HYPH</name>
<evidence type="ECO:0000256" key="4">
    <source>
        <dbReference type="ARBA" id="ARBA00022475"/>
    </source>
</evidence>
<evidence type="ECO:0000313" key="11">
    <source>
        <dbReference type="EMBL" id="MFC5506152.1"/>
    </source>
</evidence>
<comment type="subcellular location">
    <subcellularLocation>
        <location evidence="1">Cell inner membrane</location>
        <topology evidence="1">Multi-pass membrane protein</topology>
    </subcellularLocation>
</comment>
<reference evidence="12" key="1">
    <citation type="journal article" date="2019" name="Int. J. Syst. Evol. Microbiol.">
        <title>The Global Catalogue of Microorganisms (GCM) 10K type strain sequencing project: providing services to taxonomists for standard genome sequencing and annotation.</title>
        <authorList>
            <consortium name="The Broad Institute Genomics Platform"/>
            <consortium name="The Broad Institute Genome Sequencing Center for Infectious Disease"/>
            <person name="Wu L."/>
            <person name="Ma J."/>
        </authorList>
    </citation>
    <scope>NUCLEOTIDE SEQUENCE [LARGE SCALE GENOMIC DNA]</scope>
    <source>
        <strain evidence="12">CCUG 43117</strain>
    </source>
</reference>
<proteinExistence type="predicted"/>
<evidence type="ECO:0000256" key="3">
    <source>
        <dbReference type="ARBA" id="ARBA00022449"/>
    </source>
</evidence>
<evidence type="ECO:0000256" key="5">
    <source>
        <dbReference type="ARBA" id="ARBA00022692"/>
    </source>
</evidence>
<dbReference type="PANTHER" id="PTHR43298">
    <property type="entry name" value="MULTIDRUG RESISTANCE PROTEIN NORM-RELATED"/>
    <property type="match status" value="1"/>
</dbReference>
<keyword evidence="12" id="KW-1185">Reference proteome</keyword>
<feature type="transmembrane region" description="Helical" evidence="10">
    <location>
        <begin position="204"/>
        <end position="227"/>
    </location>
</feature>
<feature type="transmembrane region" description="Helical" evidence="10">
    <location>
        <begin position="407"/>
        <end position="428"/>
    </location>
</feature>
<gene>
    <name evidence="11" type="ORF">ACFPN9_12885</name>
</gene>
<evidence type="ECO:0000256" key="7">
    <source>
        <dbReference type="ARBA" id="ARBA00023065"/>
    </source>
</evidence>
<dbReference type="RefSeq" id="WP_082734916.1">
    <property type="nucleotide sequence ID" value="NZ_JBHSLU010000035.1"/>
</dbReference>
<accession>A0ABW0P444</accession>
<dbReference type="InterPro" id="IPR002528">
    <property type="entry name" value="MATE_fam"/>
</dbReference>
<keyword evidence="5 10" id="KW-0812">Transmembrane</keyword>
<evidence type="ECO:0000256" key="9">
    <source>
        <dbReference type="ARBA" id="ARBA00031636"/>
    </source>
</evidence>
<protein>
    <recommendedName>
        <fullName evidence="9">Multidrug-efflux transporter</fullName>
    </recommendedName>
</protein>
<keyword evidence="3" id="KW-0050">Antiport</keyword>
<organism evidence="11 12">
    <name type="scientific">Bosea massiliensis</name>
    <dbReference type="NCBI Taxonomy" id="151419"/>
    <lineage>
        <taxon>Bacteria</taxon>
        <taxon>Pseudomonadati</taxon>
        <taxon>Pseudomonadota</taxon>
        <taxon>Alphaproteobacteria</taxon>
        <taxon>Hyphomicrobiales</taxon>
        <taxon>Boseaceae</taxon>
        <taxon>Bosea</taxon>
    </lineage>
</organism>
<feature type="transmembrane region" description="Helical" evidence="10">
    <location>
        <begin position="172"/>
        <end position="192"/>
    </location>
</feature>
<keyword evidence="2" id="KW-0813">Transport</keyword>
<evidence type="ECO:0000256" key="2">
    <source>
        <dbReference type="ARBA" id="ARBA00022448"/>
    </source>
</evidence>
<evidence type="ECO:0000313" key="12">
    <source>
        <dbReference type="Proteomes" id="UP001596060"/>
    </source>
</evidence>
<dbReference type="Pfam" id="PF01554">
    <property type="entry name" value="MatE"/>
    <property type="match status" value="2"/>
</dbReference>
<dbReference type="PANTHER" id="PTHR43298:SF2">
    <property type="entry name" value="FMN_FAD EXPORTER YEEO-RELATED"/>
    <property type="match status" value="1"/>
</dbReference>
<feature type="transmembrane region" description="Helical" evidence="10">
    <location>
        <begin position="255"/>
        <end position="280"/>
    </location>
</feature>
<sequence>MPSPAQSLSLTSSRSAWMAEAGATLRLGWPLVLTNLAQTAMTATDVMMMGQLGPDALAAGALGSNLYMAVLIFGIGVMAAVSPMLSIELGRNRHAVREIRRTVRQGFWAAATLVGPMWLFLWQAEAVLAAMGQDRALSAAAGSYVRALQWSLLPFFFYLVLRGFVAALQRPLAAMLVVLAAVLFNAFANWVLMFGRLGLPALGLPGSGLATALSSVLMFAGLAALVLRNRQFRRFRLFGRFWVADWPRYRAFWRLGLPIGATLAFEVVIFNGAAFLMGLIGPTALAAHAIAIQIASLTFMVPMGIGQAATVRVGRAFGAGDRDGIRRAGQVAIVLGVGFMALTALVMWLAPHWLVRPFLDVSRPGAIEVAALAMHFLVFAAIFQIVDGAQVVGSCLLRGLGDTRIPMLYAGLGYWVIGLPLSVALGFGTPLAGSGIWIGLAVALALVAALMLGRWAARERLGLMPAAPDPGT</sequence>
<dbReference type="InterPro" id="IPR050222">
    <property type="entry name" value="MATE_MdtK"/>
</dbReference>
<evidence type="ECO:0000256" key="8">
    <source>
        <dbReference type="ARBA" id="ARBA00023136"/>
    </source>
</evidence>
<dbReference type="Proteomes" id="UP001596060">
    <property type="component" value="Unassembled WGS sequence"/>
</dbReference>
<feature type="transmembrane region" description="Helical" evidence="10">
    <location>
        <begin position="434"/>
        <end position="453"/>
    </location>
</feature>
<dbReference type="EMBL" id="JBHSLU010000035">
    <property type="protein sequence ID" value="MFC5506152.1"/>
    <property type="molecule type" value="Genomic_DNA"/>
</dbReference>
<feature type="transmembrane region" description="Helical" evidence="10">
    <location>
        <begin position="144"/>
        <end position="165"/>
    </location>
</feature>
<keyword evidence="8 10" id="KW-0472">Membrane</keyword>
<keyword evidence="4" id="KW-1003">Cell membrane</keyword>
<feature type="transmembrane region" description="Helical" evidence="10">
    <location>
        <begin position="106"/>
        <end position="124"/>
    </location>
</feature>
<dbReference type="InterPro" id="IPR048279">
    <property type="entry name" value="MdtK-like"/>
</dbReference>
<feature type="transmembrane region" description="Helical" evidence="10">
    <location>
        <begin position="366"/>
        <end position="386"/>
    </location>
</feature>
<keyword evidence="6 10" id="KW-1133">Transmembrane helix</keyword>
<feature type="transmembrane region" description="Helical" evidence="10">
    <location>
        <begin position="66"/>
        <end position="85"/>
    </location>
</feature>
<comment type="caution">
    <text evidence="11">The sequence shown here is derived from an EMBL/GenBank/DDBJ whole genome shotgun (WGS) entry which is preliminary data.</text>
</comment>
<evidence type="ECO:0000256" key="6">
    <source>
        <dbReference type="ARBA" id="ARBA00022989"/>
    </source>
</evidence>